<dbReference type="CDD" id="cd17574">
    <property type="entry name" value="REC_OmpR"/>
    <property type="match status" value="1"/>
</dbReference>
<dbReference type="AlphaFoldDB" id="A0A2Z2KQF5"/>
<feature type="domain" description="Response regulatory" evidence="9">
    <location>
        <begin position="5"/>
        <end position="119"/>
    </location>
</feature>
<name>A0A2Z2KQF5_9BACL</name>
<dbReference type="GO" id="GO:0005829">
    <property type="term" value="C:cytosol"/>
    <property type="evidence" value="ECO:0007669"/>
    <property type="project" value="TreeGrafter"/>
</dbReference>
<accession>A0A2Z2KQF5</accession>
<dbReference type="EMBL" id="CP021780">
    <property type="protein sequence ID" value="ASA22551.1"/>
    <property type="molecule type" value="Genomic_DNA"/>
</dbReference>
<dbReference type="OrthoDB" id="9790442at2"/>
<keyword evidence="2 7" id="KW-0597">Phosphoprotein</keyword>
<evidence type="ECO:0000259" key="9">
    <source>
        <dbReference type="PROSITE" id="PS50110"/>
    </source>
</evidence>
<dbReference type="CDD" id="cd00383">
    <property type="entry name" value="trans_reg_C"/>
    <property type="match status" value="1"/>
</dbReference>
<keyword evidence="4" id="KW-0805">Transcription regulation</keyword>
<reference evidence="11 12" key="1">
    <citation type="submission" date="2017-06" db="EMBL/GenBank/DDBJ databases">
        <title>Complete genome sequence of Paenibacillus donghaensis KCTC 13049T isolated from East Sea sediment, South Korea.</title>
        <authorList>
            <person name="Jung B.K."/>
            <person name="Hong S.-J."/>
            <person name="Shin J.-H."/>
        </authorList>
    </citation>
    <scope>NUCLEOTIDE SEQUENCE [LARGE SCALE GENOMIC DNA]</scope>
    <source>
        <strain evidence="11 12">KCTC 13049</strain>
    </source>
</reference>
<keyword evidence="6" id="KW-0804">Transcription</keyword>
<dbReference type="SMART" id="SM00862">
    <property type="entry name" value="Trans_reg_C"/>
    <property type="match status" value="1"/>
</dbReference>
<evidence type="ECO:0000313" key="11">
    <source>
        <dbReference type="EMBL" id="ASA22551.1"/>
    </source>
</evidence>
<dbReference type="Gene3D" id="1.10.10.10">
    <property type="entry name" value="Winged helix-like DNA-binding domain superfamily/Winged helix DNA-binding domain"/>
    <property type="match status" value="1"/>
</dbReference>
<dbReference type="GO" id="GO:0006355">
    <property type="term" value="P:regulation of DNA-templated transcription"/>
    <property type="evidence" value="ECO:0007669"/>
    <property type="project" value="InterPro"/>
</dbReference>
<dbReference type="InterPro" id="IPR036388">
    <property type="entry name" value="WH-like_DNA-bd_sf"/>
</dbReference>
<keyword evidence="12" id="KW-1185">Reference proteome</keyword>
<evidence type="ECO:0000313" key="12">
    <source>
        <dbReference type="Proteomes" id="UP000249890"/>
    </source>
</evidence>
<evidence type="ECO:0000259" key="10">
    <source>
        <dbReference type="PROSITE" id="PS51755"/>
    </source>
</evidence>
<keyword evidence="5 8" id="KW-0238">DNA-binding</keyword>
<dbReference type="Gene3D" id="6.10.250.690">
    <property type="match status" value="1"/>
</dbReference>
<evidence type="ECO:0000256" key="2">
    <source>
        <dbReference type="ARBA" id="ARBA00022553"/>
    </source>
</evidence>
<dbReference type="InterPro" id="IPR001789">
    <property type="entry name" value="Sig_transdc_resp-reg_receiver"/>
</dbReference>
<dbReference type="InterPro" id="IPR039420">
    <property type="entry name" value="WalR-like"/>
</dbReference>
<dbReference type="InterPro" id="IPR001867">
    <property type="entry name" value="OmpR/PhoB-type_DNA-bd"/>
</dbReference>
<comment type="subcellular location">
    <subcellularLocation>
        <location evidence="1">Cytoplasm</location>
    </subcellularLocation>
</comment>
<keyword evidence="3" id="KW-0902">Two-component regulatory system</keyword>
<dbReference type="PANTHER" id="PTHR48111:SF52">
    <property type="entry name" value="TRANSCRIPTIONAL REGULATORY PROTEIN YVRH"/>
    <property type="match status" value="1"/>
</dbReference>
<dbReference type="InterPro" id="IPR011006">
    <property type="entry name" value="CheY-like_superfamily"/>
</dbReference>
<dbReference type="GO" id="GO:0000156">
    <property type="term" value="F:phosphorelay response regulator activity"/>
    <property type="evidence" value="ECO:0007669"/>
    <property type="project" value="TreeGrafter"/>
</dbReference>
<evidence type="ECO:0000256" key="6">
    <source>
        <dbReference type="ARBA" id="ARBA00023163"/>
    </source>
</evidence>
<protein>
    <submittedName>
        <fullName evidence="11">DNA-binding response regulator</fullName>
    </submittedName>
</protein>
<organism evidence="11 12">
    <name type="scientific">Paenibacillus donghaensis</name>
    <dbReference type="NCBI Taxonomy" id="414771"/>
    <lineage>
        <taxon>Bacteria</taxon>
        <taxon>Bacillati</taxon>
        <taxon>Bacillota</taxon>
        <taxon>Bacilli</taxon>
        <taxon>Bacillales</taxon>
        <taxon>Paenibacillaceae</taxon>
        <taxon>Paenibacillus</taxon>
    </lineage>
</organism>
<sequence length="245" mass="27665">MNNARLLLIDDEEAILKLLEAALNKEGLHNIHTATTAAEGRRLCRQVSPDLIVIDVMLPDGDGLELCRDIRQLTAAPIFFLTARSGDLDKLSGFTLGADDYITKPFMTLEVVARIKAHLRRHFRVMEEIQEEPVYDFGHFQVQSDSGTLIVAGIPVVCPAKEFHLLLFLCRNTNHIFSKNQLYEHVWGEESMGDDHTVMVHIRRLREKIEPEPGSPRYLVTHRGLGYKLIQPVGLINQAGRTHGL</sequence>
<dbReference type="Proteomes" id="UP000249890">
    <property type="component" value="Chromosome"/>
</dbReference>
<dbReference type="RefSeq" id="WP_087916549.1">
    <property type="nucleotide sequence ID" value="NZ_CP021780.1"/>
</dbReference>
<proteinExistence type="predicted"/>
<gene>
    <name evidence="11" type="ORF">B9T62_18240</name>
</gene>
<dbReference type="PROSITE" id="PS51755">
    <property type="entry name" value="OMPR_PHOB"/>
    <property type="match status" value="1"/>
</dbReference>
<feature type="modified residue" description="4-aspartylphosphate" evidence="7">
    <location>
        <position position="55"/>
    </location>
</feature>
<evidence type="ECO:0000256" key="7">
    <source>
        <dbReference type="PROSITE-ProRule" id="PRU00169"/>
    </source>
</evidence>
<evidence type="ECO:0000256" key="8">
    <source>
        <dbReference type="PROSITE-ProRule" id="PRU01091"/>
    </source>
</evidence>
<dbReference type="Pfam" id="PF00486">
    <property type="entry name" value="Trans_reg_C"/>
    <property type="match status" value="1"/>
</dbReference>
<dbReference type="Pfam" id="PF00072">
    <property type="entry name" value="Response_reg"/>
    <property type="match status" value="1"/>
</dbReference>
<evidence type="ECO:0000256" key="1">
    <source>
        <dbReference type="ARBA" id="ARBA00004496"/>
    </source>
</evidence>
<evidence type="ECO:0000256" key="4">
    <source>
        <dbReference type="ARBA" id="ARBA00023015"/>
    </source>
</evidence>
<feature type="DNA-binding region" description="OmpR/PhoB-type" evidence="8">
    <location>
        <begin position="132"/>
        <end position="231"/>
    </location>
</feature>
<dbReference type="Gene3D" id="3.40.50.2300">
    <property type="match status" value="1"/>
</dbReference>
<dbReference type="FunFam" id="1.10.10.10:FF:000018">
    <property type="entry name" value="DNA-binding response regulator ResD"/>
    <property type="match status" value="1"/>
</dbReference>
<feature type="domain" description="OmpR/PhoB-type" evidence="10">
    <location>
        <begin position="132"/>
        <end position="231"/>
    </location>
</feature>
<dbReference type="PROSITE" id="PS50110">
    <property type="entry name" value="RESPONSE_REGULATORY"/>
    <property type="match status" value="1"/>
</dbReference>
<dbReference type="SUPFAM" id="SSF52172">
    <property type="entry name" value="CheY-like"/>
    <property type="match status" value="1"/>
</dbReference>
<dbReference type="KEGG" id="pdh:B9T62_18240"/>
<dbReference type="PANTHER" id="PTHR48111">
    <property type="entry name" value="REGULATOR OF RPOS"/>
    <property type="match status" value="1"/>
</dbReference>
<evidence type="ECO:0000256" key="5">
    <source>
        <dbReference type="ARBA" id="ARBA00023125"/>
    </source>
</evidence>
<dbReference type="GO" id="GO:0032993">
    <property type="term" value="C:protein-DNA complex"/>
    <property type="evidence" value="ECO:0007669"/>
    <property type="project" value="TreeGrafter"/>
</dbReference>
<evidence type="ECO:0000256" key="3">
    <source>
        <dbReference type="ARBA" id="ARBA00023012"/>
    </source>
</evidence>
<dbReference type="SMART" id="SM00448">
    <property type="entry name" value="REC"/>
    <property type="match status" value="1"/>
</dbReference>
<dbReference type="GO" id="GO:0000976">
    <property type="term" value="F:transcription cis-regulatory region binding"/>
    <property type="evidence" value="ECO:0007669"/>
    <property type="project" value="TreeGrafter"/>
</dbReference>